<name>A0A1H7FWM9_9RHOB</name>
<evidence type="ECO:0000313" key="2">
    <source>
        <dbReference type="Proteomes" id="UP000199582"/>
    </source>
</evidence>
<evidence type="ECO:0000313" key="1">
    <source>
        <dbReference type="EMBL" id="SEK30349.1"/>
    </source>
</evidence>
<dbReference type="RefSeq" id="WP_093030580.1">
    <property type="nucleotide sequence ID" value="NZ_FOAG01000001.1"/>
</dbReference>
<dbReference type="STRING" id="1287727.SAMN05443999_101173"/>
<reference evidence="1 2" key="1">
    <citation type="submission" date="2016-10" db="EMBL/GenBank/DDBJ databases">
        <authorList>
            <person name="de Groot N.N."/>
        </authorList>
    </citation>
    <scope>NUCLEOTIDE SEQUENCE [LARGE SCALE GENOMIC DNA]</scope>
    <source>
        <strain evidence="1 2">DSM 100674</strain>
    </source>
</reference>
<accession>A0A1H7FWM9</accession>
<keyword evidence="2" id="KW-1185">Reference proteome</keyword>
<sequence length="163" mass="16822">MKHALILSGLVLAACAGLEPQAVARLDNPVLSGGSYDSGGGITVAAEVREHSGQTMVCGVWAQSRQQSVLTNGVEPKVLGSGSVYLDGQALVRGLNFMPEVPPMADYAGQEAGCMLTDRVWAAGDGDKRPVVRIPRQVVYVDADEGGSIIVNFVQSGPGAGEG</sequence>
<dbReference type="EMBL" id="FOAG01000001">
    <property type="protein sequence ID" value="SEK30349.1"/>
    <property type="molecule type" value="Genomic_DNA"/>
</dbReference>
<dbReference type="OrthoDB" id="7742414at2"/>
<dbReference type="AlphaFoldDB" id="A0A1H7FWM9"/>
<evidence type="ECO:0008006" key="3">
    <source>
        <dbReference type="Google" id="ProtNLM"/>
    </source>
</evidence>
<proteinExistence type="predicted"/>
<protein>
    <recommendedName>
        <fullName evidence="3">Lipoprotein</fullName>
    </recommendedName>
</protein>
<organism evidence="1 2">
    <name type="scientific">Roseovarius azorensis</name>
    <dbReference type="NCBI Taxonomy" id="1287727"/>
    <lineage>
        <taxon>Bacteria</taxon>
        <taxon>Pseudomonadati</taxon>
        <taxon>Pseudomonadota</taxon>
        <taxon>Alphaproteobacteria</taxon>
        <taxon>Rhodobacterales</taxon>
        <taxon>Roseobacteraceae</taxon>
        <taxon>Roseovarius</taxon>
    </lineage>
</organism>
<dbReference type="Proteomes" id="UP000199582">
    <property type="component" value="Unassembled WGS sequence"/>
</dbReference>
<gene>
    <name evidence="1" type="ORF">SAMN05443999_101173</name>
</gene>
<dbReference type="PROSITE" id="PS51257">
    <property type="entry name" value="PROKAR_LIPOPROTEIN"/>
    <property type="match status" value="1"/>
</dbReference>